<feature type="domain" description="N-acetyltransferase" evidence="2">
    <location>
        <begin position="138"/>
        <end position="287"/>
    </location>
</feature>
<protein>
    <submittedName>
        <fullName evidence="3">Protein ASPARTIC PROTEASE IN GUARD CELL 1</fullName>
    </submittedName>
</protein>
<accession>A0ABP0MNX0</accession>
<dbReference type="Pfam" id="PF13508">
    <property type="entry name" value="Acetyltransf_7"/>
    <property type="match status" value="1"/>
</dbReference>
<sequence>MTRPMRQRYGLRLAAALRLAALALLGAAFTFVASQGRANLPRGVGRGRNASRGPQCTVRKALALSRFSTGEQLLEKLDKERTLAPLEELGLEVGMPDVNDLPEITALMVECFDRTLKKKRWDEGNPLAQYVNPFIEQNEVKEIAKGIQMRLDVTLQFPSLRRPIKQDESIALVARQSKGGPLIAYVEICLLPADGRRPEDERPMDGATPWQPYLSNLCVTQRARRSGIGRALLALMEEVIRYVWKDQRIYLHIDNYGPAKALYESEGFVATGPMDAEDVTHMMKELPPVEEELDDDDEDEEAPDEDEEDEDEESTVKALPSAE</sequence>
<dbReference type="SUPFAM" id="SSF55729">
    <property type="entry name" value="Acyl-CoA N-acyltransferases (Nat)"/>
    <property type="match status" value="1"/>
</dbReference>
<evidence type="ECO:0000256" key="1">
    <source>
        <dbReference type="SAM" id="MobiDB-lite"/>
    </source>
</evidence>
<name>A0ABP0MNX0_9DINO</name>
<keyword evidence="3" id="KW-0645">Protease</keyword>
<feature type="region of interest" description="Disordered" evidence="1">
    <location>
        <begin position="280"/>
        <end position="323"/>
    </location>
</feature>
<dbReference type="InterPro" id="IPR016181">
    <property type="entry name" value="Acyl_CoA_acyltransferase"/>
</dbReference>
<reference evidence="3 4" key="1">
    <citation type="submission" date="2024-02" db="EMBL/GenBank/DDBJ databases">
        <authorList>
            <person name="Chen Y."/>
            <person name="Shah S."/>
            <person name="Dougan E. K."/>
            <person name="Thang M."/>
            <person name="Chan C."/>
        </authorList>
    </citation>
    <scope>NUCLEOTIDE SEQUENCE [LARGE SCALE GENOMIC DNA]</scope>
</reference>
<dbReference type="CDD" id="cd04301">
    <property type="entry name" value="NAT_SF"/>
    <property type="match status" value="1"/>
</dbReference>
<dbReference type="GO" id="GO:0006508">
    <property type="term" value="P:proteolysis"/>
    <property type="evidence" value="ECO:0007669"/>
    <property type="project" value="UniProtKB-KW"/>
</dbReference>
<evidence type="ECO:0000313" key="4">
    <source>
        <dbReference type="Proteomes" id="UP001642464"/>
    </source>
</evidence>
<dbReference type="Proteomes" id="UP001642464">
    <property type="component" value="Unassembled WGS sequence"/>
</dbReference>
<evidence type="ECO:0000259" key="2">
    <source>
        <dbReference type="PROSITE" id="PS51186"/>
    </source>
</evidence>
<dbReference type="GO" id="GO:0008233">
    <property type="term" value="F:peptidase activity"/>
    <property type="evidence" value="ECO:0007669"/>
    <property type="project" value="UniProtKB-KW"/>
</dbReference>
<keyword evidence="3" id="KW-0378">Hydrolase</keyword>
<dbReference type="EMBL" id="CAXAMM010022669">
    <property type="protein sequence ID" value="CAK9052397.1"/>
    <property type="molecule type" value="Genomic_DNA"/>
</dbReference>
<comment type="caution">
    <text evidence="3">The sequence shown here is derived from an EMBL/GenBank/DDBJ whole genome shotgun (WGS) entry which is preliminary data.</text>
</comment>
<gene>
    <name evidence="3" type="ORF">SCF082_LOCUS28668</name>
</gene>
<evidence type="ECO:0000313" key="3">
    <source>
        <dbReference type="EMBL" id="CAK9052397.1"/>
    </source>
</evidence>
<dbReference type="InterPro" id="IPR000182">
    <property type="entry name" value="GNAT_dom"/>
</dbReference>
<feature type="compositionally biased region" description="Acidic residues" evidence="1">
    <location>
        <begin position="288"/>
        <end position="313"/>
    </location>
</feature>
<dbReference type="Gene3D" id="3.40.630.30">
    <property type="match status" value="1"/>
</dbReference>
<organism evidence="3 4">
    <name type="scientific">Durusdinium trenchii</name>
    <dbReference type="NCBI Taxonomy" id="1381693"/>
    <lineage>
        <taxon>Eukaryota</taxon>
        <taxon>Sar</taxon>
        <taxon>Alveolata</taxon>
        <taxon>Dinophyceae</taxon>
        <taxon>Suessiales</taxon>
        <taxon>Symbiodiniaceae</taxon>
        <taxon>Durusdinium</taxon>
    </lineage>
</organism>
<proteinExistence type="predicted"/>
<dbReference type="PROSITE" id="PS51186">
    <property type="entry name" value="GNAT"/>
    <property type="match status" value="1"/>
</dbReference>
<keyword evidence="4" id="KW-1185">Reference proteome</keyword>